<evidence type="ECO:0000313" key="2">
    <source>
        <dbReference type="EMBL" id="SEM66479.1"/>
    </source>
</evidence>
<dbReference type="Proteomes" id="UP000199585">
    <property type="component" value="Unassembled WGS sequence"/>
</dbReference>
<organism evidence="2 3">
    <name type="scientific">Loktanella fryxellensis</name>
    <dbReference type="NCBI Taxonomy" id="245187"/>
    <lineage>
        <taxon>Bacteria</taxon>
        <taxon>Pseudomonadati</taxon>
        <taxon>Pseudomonadota</taxon>
        <taxon>Alphaproteobacteria</taxon>
        <taxon>Rhodobacterales</taxon>
        <taxon>Roseobacteraceae</taxon>
        <taxon>Loktanella</taxon>
    </lineage>
</organism>
<dbReference type="OrthoDB" id="7875821at2"/>
<keyword evidence="3" id="KW-1185">Reference proteome</keyword>
<evidence type="ECO:0000256" key="1">
    <source>
        <dbReference type="SAM" id="MobiDB-lite"/>
    </source>
</evidence>
<dbReference type="AlphaFoldDB" id="A0A1H8A9K3"/>
<feature type="compositionally biased region" description="Polar residues" evidence="1">
    <location>
        <begin position="1"/>
        <end position="16"/>
    </location>
</feature>
<dbReference type="STRING" id="245187.SAMN04488003_10345"/>
<gene>
    <name evidence="2" type="ORF">SAMN04488003_10345</name>
</gene>
<accession>A0A1H8A9K3</accession>
<feature type="region of interest" description="Disordered" evidence="1">
    <location>
        <begin position="1"/>
        <end position="22"/>
    </location>
</feature>
<dbReference type="EMBL" id="FOCI01000003">
    <property type="protein sequence ID" value="SEM66479.1"/>
    <property type="molecule type" value="Genomic_DNA"/>
</dbReference>
<reference evidence="2 3" key="1">
    <citation type="submission" date="2016-10" db="EMBL/GenBank/DDBJ databases">
        <authorList>
            <person name="de Groot N.N."/>
        </authorList>
    </citation>
    <scope>NUCLEOTIDE SEQUENCE [LARGE SCALE GENOMIC DNA]</scope>
    <source>
        <strain evidence="2 3">DSM 16213</strain>
    </source>
</reference>
<sequence length="61" mass="6711">MTQVSRKSNEAPTIHQSFAPADVAPRVAPLDLPRQVLEQQEEAGALQGMIDMVARLWPRSA</sequence>
<protein>
    <submittedName>
        <fullName evidence="2">Uncharacterized protein</fullName>
    </submittedName>
</protein>
<proteinExistence type="predicted"/>
<name>A0A1H8A9K3_9RHOB</name>
<evidence type="ECO:0000313" key="3">
    <source>
        <dbReference type="Proteomes" id="UP000199585"/>
    </source>
</evidence>
<dbReference type="RefSeq" id="WP_089898811.1">
    <property type="nucleotide sequence ID" value="NZ_FOCI01000003.1"/>
</dbReference>